<comment type="similarity">
    <text evidence="1">Belongs to the peptidase C1 family.</text>
</comment>
<evidence type="ECO:0000259" key="2">
    <source>
        <dbReference type="SMART" id="SM00645"/>
    </source>
</evidence>
<reference evidence="3 6" key="2">
    <citation type="submission" date="2016-08" db="EMBL/GenBank/DDBJ databases">
        <title>Evolution of the type three secretion system and type three effector repertoires in Xanthomonas.</title>
        <authorList>
            <person name="Merda D."/>
            <person name="Briand M."/>
            <person name="Bosis E."/>
            <person name="Rousseau C."/>
            <person name="Portier P."/>
            <person name="Jacques M.-A."/>
            <person name="Fischer-Le Saux M."/>
        </authorList>
    </citation>
    <scope>NUCLEOTIDE SEQUENCE [LARGE SCALE GENOMIC DNA]</scope>
    <source>
        <strain evidence="3 6">CFBP1976</strain>
    </source>
</reference>
<dbReference type="SUPFAM" id="SSF54001">
    <property type="entry name" value="Cysteine proteinases"/>
    <property type="match status" value="1"/>
</dbReference>
<keyword evidence="4" id="KW-0645">Protease</keyword>
<dbReference type="InterPro" id="IPR013128">
    <property type="entry name" value="Peptidase_C1A"/>
</dbReference>
<proteinExistence type="inferred from homology"/>
<evidence type="ECO:0000313" key="5">
    <source>
        <dbReference type="Proteomes" id="UP000092503"/>
    </source>
</evidence>
<dbReference type="RefSeq" id="WP_065470064.1">
    <property type="nucleotide sequence ID" value="NZ_FLTX01000068.1"/>
</dbReference>
<keyword evidence="6" id="KW-1185">Reference proteome</keyword>
<accession>A0A1C3NR95</accession>
<evidence type="ECO:0000313" key="3">
    <source>
        <dbReference type="EMBL" id="PPV05090.1"/>
    </source>
</evidence>
<gene>
    <name evidence="4" type="ORF">XBLMG947_3713</name>
    <name evidence="3" type="ORF">XbrCFBP1976_18905</name>
</gene>
<dbReference type="InterPro" id="IPR000668">
    <property type="entry name" value="Peptidase_C1A_C"/>
</dbReference>
<dbReference type="STRING" id="56449.XBLMG947_3713"/>
<keyword evidence="4" id="KW-0378">Hydrolase</keyword>
<evidence type="ECO:0000313" key="4">
    <source>
        <dbReference type="EMBL" id="SBV52912.1"/>
    </source>
</evidence>
<dbReference type="InterPro" id="IPR038765">
    <property type="entry name" value="Papain-like_cys_pep_sf"/>
</dbReference>
<dbReference type="InterPro" id="IPR025660">
    <property type="entry name" value="Pept_his_AS"/>
</dbReference>
<dbReference type="OrthoDB" id="1491023at2"/>
<dbReference type="SMART" id="SM00645">
    <property type="entry name" value="Pept_C1"/>
    <property type="match status" value="1"/>
</dbReference>
<evidence type="ECO:0000256" key="1">
    <source>
        <dbReference type="ARBA" id="ARBA00008455"/>
    </source>
</evidence>
<dbReference type="PANTHER" id="PTHR12411">
    <property type="entry name" value="CYSTEINE PROTEASE FAMILY C1-RELATED"/>
    <property type="match status" value="1"/>
</dbReference>
<dbReference type="GO" id="GO:0008234">
    <property type="term" value="F:cysteine-type peptidase activity"/>
    <property type="evidence" value="ECO:0007669"/>
    <property type="project" value="InterPro"/>
</dbReference>
<name>A0A1C3NR95_9XANT</name>
<dbReference type="CDD" id="cd02619">
    <property type="entry name" value="Peptidase_C1"/>
    <property type="match status" value="1"/>
</dbReference>
<dbReference type="AlphaFoldDB" id="A0A1C3NR95"/>
<dbReference type="Gene3D" id="3.90.70.10">
    <property type="entry name" value="Cysteine proteinases"/>
    <property type="match status" value="1"/>
</dbReference>
<reference evidence="4 5" key="1">
    <citation type="submission" date="2016-06" db="EMBL/GenBank/DDBJ databases">
        <authorList>
            <person name="Kjaerup R.B."/>
            <person name="Dalgaard T.S."/>
            <person name="Juul-Madsen H.R."/>
        </authorList>
    </citation>
    <scope>NUCLEOTIDE SEQUENCE [LARGE SCALE GENOMIC DNA]</scope>
    <source>
        <strain evidence="4">LMG947</strain>
    </source>
</reference>
<dbReference type="Proteomes" id="UP000092503">
    <property type="component" value="Unassembled WGS sequence"/>
</dbReference>
<dbReference type="PROSITE" id="PS00639">
    <property type="entry name" value="THIOL_PROTEASE_HIS"/>
    <property type="match status" value="1"/>
</dbReference>
<evidence type="ECO:0000313" key="6">
    <source>
        <dbReference type="Proteomes" id="UP000239710"/>
    </source>
</evidence>
<dbReference type="Proteomes" id="UP000239710">
    <property type="component" value="Unassembled WGS sequence"/>
</dbReference>
<feature type="domain" description="Peptidase C1A papain C-terminal" evidence="2">
    <location>
        <begin position="47"/>
        <end position="252"/>
    </location>
</feature>
<dbReference type="Pfam" id="PF00112">
    <property type="entry name" value="Peptidase_C1"/>
    <property type="match status" value="1"/>
</dbReference>
<protein>
    <submittedName>
        <fullName evidence="4">Cysteine protease</fullName>
    </submittedName>
    <submittedName>
        <fullName evidence="3">Peptidase</fullName>
    </submittedName>
</protein>
<dbReference type="EMBL" id="MDCE01000038">
    <property type="protein sequence ID" value="PPV05090.1"/>
    <property type="molecule type" value="Genomic_DNA"/>
</dbReference>
<dbReference type="GO" id="GO:0006508">
    <property type="term" value="P:proteolysis"/>
    <property type="evidence" value="ECO:0007669"/>
    <property type="project" value="UniProtKB-KW"/>
</dbReference>
<dbReference type="EMBL" id="FLTX01000068">
    <property type="protein sequence ID" value="SBV52912.1"/>
    <property type="molecule type" value="Genomic_DNA"/>
</dbReference>
<sequence>MSKKETKSKPTKAAASSATSLRLYGWKPDLPDHRDHSYAMPRPRAALPRHIDLRATCSAVEDQGQLGSCTANALVGALEFLERKDGLKATDLSRLFVYYNERELDGTVTQDAGSQLRTGIKTLAHQGVCAEALWPYDITQFAKRPPPKAYTQAEHHRITDYMRLNTLGDMQSCLADGYPFVFGFSVYESFESKEVAKTGVVNRPGSHEQMLGGHAVLAVGYDDASQRLIVRNSWGTAWGQKGYFTIPYSYVTDRNLADDLWTIRRGAGL</sequence>
<organism evidence="4 5">
    <name type="scientific">Xanthomonas bromi</name>
    <dbReference type="NCBI Taxonomy" id="56449"/>
    <lineage>
        <taxon>Bacteria</taxon>
        <taxon>Pseudomonadati</taxon>
        <taxon>Pseudomonadota</taxon>
        <taxon>Gammaproteobacteria</taxon>
        <taxon>Lysobacterales</taxon>
        <taxon>Lysobacteraceae</taxon>
        <taxon>Xanthomonas</taxon>
    </lineage>
</organism>